<dbReference type="InterPro" id="IPR029058">
    <property type="entry name" value="AB_hydrolase_fold"/>
</dbReference>
<reference evidence="3 4" key="1">
    <citation type="submission" date="2019-03" db="EMBL/GenBank/DDBJ databases">
        <title>Genomic Encyclopedia of Type Strains, Phase IV (KMG-IV): sequencing the most valuable type-strain genomes for metagenomic binning, comparative biology and taxonomic classification.</title>
        <authorList>
            <person name="Goeker M."/>
        </authorList>
    </citation>
    <scope>NUCLEOTIDE SEQUENCE [LARGE SCALE GENOMIC DNA]</scope>
    <source>
        <strain evidence="3 4">DSM 100059</strain>
    </source>
</reference>
<dbReference type="Gene3D" id="3.40.50.1820">
    <property type="entry name" value="alpha/beta hydrolase"/>
    <property type="match status" value="1"/>
</dbReference>
<comment type="caution">
    <text evidence="3">The sequence shown here is derived from an EMBL/GenBank/DDBJ whole genome shotgun (WGS) entry which is preliminary data.</text>
</comment>
<sequence>MKRFFLMALCLCARAADAQLNGTWSGKLAGSITVVFHFTPAGDATEGTLDVPQQGAIGLPIRQVVLNGDSLVCQLNAPLATFAAVRTSDSTFDGVWTQGKGHVPLYIRHLTGAEAAAFAPPARPQTPVRPWPYRSDSVEYDNTDRTVHLAGTLTYPSTGGPFPVAVLITGSGIQDRDETIFGHRPFAVIADYLTRRGYAVLRVDDRTAGLSRGDVAGATSADFAKDVETSLAWLKTRKNIDTTRMGLIGHSEGAMIAPMIAARDKSIDFIILLAAPAEGGYATMGFQTLRPLEYAKAPANVMKASMMREKILLSHMLRDTTVTAFIQGVDAQYRAYTETCLDSTHHLPDYIVPPDQLREALVRQAPSLISPWWKFFLSYDPAPDYRRLQCYVLALGGDKDIQVDNSIDLRLILNYVNPAEKPKLTEELLPGLNHLFQHCHTCTVEEYGKLEETFSPEVLKTMGDWLDKRLKPAPPF</sequence>
<evidence type="ECO:0000256" key="1">
    <source>
        <dbReference type="SAM" id="SignalP"/>
    </source>
</evidence>
<dbReference type="EMBL" id="SODV01000002">
    <property type="protein sequence ID" value="TDW97535.1"/>
    <property type="molecule type" value="Genomic_DNA"/>
</dbReference>
<protein>
    <recommendedName>
        <fullName evidence="2">Xaa-Pro dipeptidyl-peptidase-like domain-containing protein</fullName>
    </recommendedName>
</protein>
<name>A0A4R8DIX4_9BACT</name>
<dbReference type="Pfam" id="PF02129">
    <property type="entry name" value="Peptidase_S15"/>
    <property type="match status" value="1"/>
</dbReference>
<dbReference type="InterPro" id="IPR053145">
    <property type="entry name" value="AB_hydrolase_Est10"/>
</dbReference>
<keyword evidence="1" id="KW-0732">Signal</keyword>
<evidence type="ECO:0000313" key="4">
    <source>
        <dbReference type="Proteomes" id="UP000294498"/>
    </source>
</evidence>
<feature type="domain" description="Xaa-Pro dipeptidyl-peptidase-like" evidence="2">
    <location>
        <begin position="147"/>
        <end position="278"/>
    </location>
</feature>
<dbReference type="Proteomes" id="UP000294498">
    <property type="component" value="Unassembled WGS sequence"/>
</dbReference>
<proteinExistence type="predicted"/>
<dbReference type="PANTHER" id="PTHR43265">
    <property type="entry name" value="ESTERASE ESTD"/>
    <property type="match status" value="1"/>
</dbReference>
<dbReference type="PANTHER" id="PTHR43265:SF1">
    <property type="entry name" value="ESTERASE ESTD"/>
    <property type="match status" value="1"/>
</dbReference>
<evidence type="ECO:0000259" key="2">
    <source>
        <dbReference type="Pfam" id="PF02129"/>
    </source>
</evidence>
<feature type="chain" id="PRO_5020774897" description="Xaa-Pro dipeptidyl-peptidase-like domain-containing protein" evidence="1">
    <location>
        <begin position="19"/>
        <end position="476"/>
    </location>
</feature>
<evidence type="ECO:0000313" key="3">
    <source>
        <dbReference type="EMBL" id="TDW97535.1"/>
    </source>
</evidence>
<gene>
    <name evidence="3" type="ORF">EDB95_5385</name>
</gene>
<dbReference type="AlphaFoldDB" id="A0A4R8DIX4"/>
<accession>A0A4R8DIX4</accession>
<organism evidence="3 4">
    <name type="scientific">Dinghuibacter silviterrae</name>
    <dbReference type="NCBI Taxonomy" id="1539049"/>
    <lineage>
        <taxon>Bacteria</taxon>
        <taxon>Pseudomonadati</taxon>
        <taxon>Bacteroidota</taxon>
        <taxon>Chitinophagia</taxon>
        <taxon>Chitinophagales</taxon>
        <taxon>Chitinophagaceae</taxon>
        <taxon>Dinghuibacter</taxon>
    </lineage>
</organism>
<dbReference type="SUPFAM" id="SSF53474">
    <property type="entry name" value="alpha/beta-Hydrolases"/>
    <property type="match status" value="1"/>
</dbReference>
<keyword evidence="4" id="KW-1185">Reference proteome</keyword>
<dbReference type="OrthoDB" id="9809549at2"/>
<dbReference type="GO" id="GO:0052689">
    <property type="term" value="F:carboxylic ester hydrolase activity"/>
    <property type="evidence" value="ECO:0007669"/>
    <property type="project" value="TreeGrafter"/>
</dbReference>
<feature type="signal peptide" evidence="1">
    <location>
        <begin position="1"/>
        <end position="18"/>
    </location>
</feature>
<dbReference type="RefSeq" id="WP_133999935.1">
    <property type="nucleotide sequence ID" value="NZ_SODV01000002.1"/>
</dbReference>
<dbReference type="InterPro" id="IPR000383">
    <property type="entry name" value="Xaa-Pro-like_dom"/>
</dbReference>